<dbReference type="EMBL" id="PQSP01000008">
    <property type="protein sequence ID" value="RUS65858.1"/>
    <property type="molecule type" value="Genomic_DNA"/>
</dbReference>
<accession>A0A433SAT6</accession>
<dbReference type="InterPro" id="IPR036388">
    <property type="entry name" value="WH-like_DNA-bd_sf"/>
</dbReference>
<feature type="transmembrane region" description="Helical" evidence="2">
    <location>
        <begin position="38"/>
        <end position="55"/>
    </location>
</feature>
<dbReference type="RefSeq" id="WP_126980636.1">
    <property type="nucleotide sequence ID" value="NZ_PQSP01000008.1"/>
</dbReference>
<keyword evidence="4" id="KW-1185">Reference proteome</keyword>
<feature type="transmembrane region" description="Helical" evidence="2">
    <location>
        <begin position="6"/>
        <end position="31"/>
    </location>
</feature>
<reference evidence="3 4" key="1">
    <citation type="submission" date="2018-01" db="EMBL/GenBank/DDBJ databases">
        <title>Saezia sanguinis gen. nov., sp. nov., in the order Burkholderiales isolated from human blood.</title>
        <authorList>
            <person name="Medina-Pascual M.J."/>
            <person name="Valdezate S."/>
            <person name="Monzon S."/>
            <person name="Cuesta I."/>
            <person name="Carrasco G."/>
            <person name="Villalon P."/>
            <person name="Saez-Nieto J.A."/>
        </authorList>
    </citation>
    <scope>NUCLEOTIDE SEQUENCE [LARGE SCALE GENOMIC DNA]</scope>
    <source>
        <strain evidence="3 4">CNM695-12</strain>
    </source>
</reference>
<evidence type="ECO:0000256" key="1">
    <source>
        <dbReference type="SAM" id="MobiDB-lite"/>
    </source>
</evidence>
<organism evidence="3 4">
    <name type="scientific">Saezia sanguinis</name>
    <dbReference type="NCBI Taxonomy" id="1965230"/>
    <lineage>
        <taxon>Bacteria</taxon>
        <taxon>Pseudomonadati</taxon>
        <taxon>Pseudomonadota</taxon>
        <taxon>Betaproteobacteria</taxon>
        <taxon>Burkholderiales</taxon>
        <taxon>Saeziaceae</taxon>
        <taxon>Saezia</taxon>
    </lineage>
</organism>
<keyword evidence="2" id="KW-0472">Membrane</keyword>
<comment type="caution">
    <text evidence="3">The sequence shown here is derived from an EMBL/GenBank/DDBJ whole genome shotgun (WGS) entry which is preliminary data.</text>
</comment>
<gene>
    <name evidence="3" type="ORF">CUZ56_02458</name>
</gene>
<keyword evidence="2" id="KW-1133">Transmembrane helix</keyword>
<keyword evidence="2" id="KW-0812">Transmembrane</keyword>
<name>A0A433SAT6_9BURK</name>
<sequence length="357" mass="39664">MTTFILFFVGVLATLVDPIHAIVALAIGVLCKSHLTRLGFSLLAALVMTCLILSMQNPLGGRINGVLWFITAFTGFCLVAYVIAGIKYLLASPEKREKSTQDRIQEKENQKQQQLQQNINTYIHMADSQTTNNPETALEGYTKALQMIGELAQPLNEEMQKQATQVSDKVMHLRAQLETPSHIEHPPVPTPQQNTFSQESSPLQKTPYTAEKAAPLQTTPQTIPVPEPAVSLSHNTTTQQQENTTPFAPDLATQPDSASNRWSLERQAALAHNILHGKTTIQQASQIFSLPVPTVECWVEEALRQMDNTVEPETHAPHKAAHSQAPQPEELQAAYGEAMLEIRMLKKRIEQLEQQND</sequence>
<dbReference type="AlphaFoldDB" id="A0A433SAT6"/>
<dbReference type="Gene3D" id="1.10.10.10">
    <property type="entry name" value="Winged helix-like DNA-binding domain superfamily/Winged helix DNA-binding domain"/>
    <property type="match status" value="1"/>
</dbReference>
<dbReference type="OrthoDB" id="5954389at2"/>
<evidence type="ECO:0000313" key="4">
    <source>
        <dbReference type="Proteomes" id="UP000286947"/>
    </source>
</evidence>
<evidence type="ECO:0000256" key="2">
    <source>
        <dbReference type="SAM" id="Phobius"/>
    </source>
</evidence>
<feature type="compositionally biased region" description="Polar residues" evidence="1">
    <location>
        <begin position="191"/>
        <end position="207"/>
    </location>
</feature>
<proteinExistence type="predicted"/>
<feature type="region of interest" description="Disordered" evidence="1">
    <location>
        <begin position="179"/>
        <end position="257"/>
    </location>
</feature>
<protein>
    <submittedName>
        <fullName evidence="3">Uncharacterized protein</fullName>
    </submittedName>
</protein>
<feature type="transmembrane region" description="Helical" evidence="2">
    <location>
        <begin position="67"/>
        <end position="90"/>
    </location>
</feature>
<evidence type="ECO:0000313" key="3">
    <source>
        <dbReference type="EMBL" id="RUS65858.1"/>
    </source>
</evidence>
<feature type="compositionally biased region" description="Low complexity" evidence="1">
    <location>
        <begin position="235"/>
        <end position="245"/>
    </location>
</feature>
<dbReference type="Proteomes" id="UP000286947">
    <property type="component" value="Unassembled WGS sequence"/>
</dbReference>